<dbReference type="EMBL" id="MIGX01000004">
    <property type="protein sequence ID" value="PPT92935.1"/>
    <property type="molecule type" value="Genomic_DNA"/>
</dbReference>
<sequence length="344" mass="36727">MIARTLLGLALLGATVAAAAAEPPPAYVPRPVAAPAGASYLTGDGAVTIVGNDGLQDVIDRLDALFVRHHPQVRFATVMRGSSTGMPALAAGATLFAPLTRDMWPGDRAAFRQLHGYDATPVRIGYNGYGPRPPHKTPPAVYVHADNPLAGLTLAQVARIFTDGQDGGDLATWSQLGLDDGAWADRRIHAYGLRDDGGFATGLRIARLGGRPFALKYEALPSREAVIRAVAADRYGIGLLGWIDAAAVSSQVRVLPLAQAPGEPFHGPDHASVRQGRYPLSAAVQFYVDRAPDRPLDPLVKEYLRLALSREGQALLEAQRDAEEGYVPLSAEDLARERQRLEAL</sequence>
<reference evidence="4 5" key="1">
    <citation type="submission" date="2016-08" db="EMBL/GenBank/DDBJ databases">
        <title>Evolution of the type three secretion system and type three effector repertoires in Xanthomonas.</title>
        <authorList>
            <person name="Merda D."/>
            <person name="Briand M."/>
            <person name="Bosis E."/>
            <person name="Rousseau C."/>
            <person name="Portier P."/>
            <person name="Jacques M.-A."/>
            <person name="Fischer-Le Saux M."/>
        </authorList>
    </citation>
    <scope>NUCLEOTIDE SEQUENCE [LARGE SCALE GENOMIC DNA]</scope>
    <source>
        <strain evidence="4 5">CFBP 4691</strain>
    </source>
</reference>
<keyword evidence="1 2" id="KW-0732">Signal</keyword>
<dbReference type="SUPFAM" id="SSF53850">
    <property type="entry name" value="Periplasmic binding protein-like II"/>
    <property type="match status" value="1"/>
</dbReference>
<dbReference type="Gene3D" id="3.40.190.10">
    <property type="entry name" value="Periplasmic binding protein-like II"/>
    <property type="match status" value="2"/>
</dbReference>
<dbReference type="AlphaFoldDB" id="A0A2S6ZL16"/>
<name>A0A2S6ZL16_9XANT</name>
<dbReference type="PANTHER" id="PTHR30570:SF6">
    <property type="entry name" value="PHOSPHATE-BINDING PROTEIN PSTS"/>
    <property type="match status" value="1"/>
</dbReference>
<feature type="domain" description="PBP" evidence="3">
    <location>
        <begin position="47"/>
        <end position="311"/>
    </location>
</feature>
<dbReference type="OrthoDB" id="9765713at2"/>
<evidence type="ECO:0000256" key="2">
    <source>
        <dbReference type="SAM" id="SignalP"/>
    </source>
</evidence>
<dbReference type="Proteomes" id="UP000239898">
    <property type="component" value="Unassembled WGS sequence"/>
</dbReference>
<evidence type="ECO:0000256" key="1">
    <source>
        <dbReference type="ARBA" id="ARBA00022729"/>
    </source>
</evidence>
<dbReference type="Pfam" id="PF12849">
    <property type="entry name" value="PBP_like_2"/>
    <property type="match status" value="1"/>
</dbReference>
<dbReference type="PANTHER" id="PTHR30570">
    <property type="entry name" value="PERIPLASMIC PHOSPHATE BINDING COMPONENT OF PHOSPHATE ABC TRANSPORTER"/>
    <property type="match status" value="1"/>
</dbReference>
<feature type="signal peptide" evidence="2">
    <location>
        <begin position="1"/>
        <end position="20"/>
    </location>
</feature>
<protein>
    <submittedName>
        <fullName evidence="4">Phosphate-binding protein</fullName>
    </submittedName>
</protein>
<keyword evidence="5" id="KW-1185">Reference proteome</keyword>
<organism evidence="4 5">
    <name type="scientific">Xanthomonas theicola</name>
    <dbReference type="NCBI Taxonomy" id="56464"/>
    <lineage>
        <taxon>Bacteria</taxon>
        <taxon>Pseudomonadati</taxon>
        <taxon>Pseudomonadota</taxon>
        <taxon>Gammaproteobacteria</taxon>
        <taxon>Lysobacterales</taxon>
        <taxon>Lysobacteraceae</taxon>
        <taxon>Xanthomonas</taxon>
    </lineage>
</organism>
<evidence type="ECO:0000313" key="5">
    <source>
        <dbReference type="Proteomes" id="UP000239898"/>
    </source>
</evidence>
<comment type="caution">
    <text evidence="4">The sequence shown here is derived from an EMBL/GenBank/DDBJ whole genome shotgun (WGS) entry which is preliminary data.</text>
</comment>
<dbReference type="InterPro" id="IPR050811">
    <property type="entry name" value="Phosphate_ABC_transporter"/>
</dbReference>
<feature type="chain" id="PRO_5015783017" evidence="2">
    <location>
        <begin position="21"/>
        <end position="344"/>
    </location>
</feature>
<dbReference type="InterPro" id="IPR024370">
    <property type="entry name" value="PBP_domain"/>
</dbReference>
<evidence type="ECO:0000313" key="4">
    <source>
        <dbReference type="EMBL" id="PPT92935.1"/>
    </source>
</evidence>
<proteinExistence type="predicted"/>
<gene>
    <name evidence="4" type="ORF">XthCFBP4691_01725</name>
</gene>
<accession>A0A2S6ZL16</accession>
<evidence type="ECO:0000259" key="3">
    <source>
        <dbReference type="Pfam" id="PF12849"/>
    </source>
</evidence>
<dbReference type="RefSeq" id="WP_128418836.1">
    <property type="nucleotide sequence ID" value="NZ_CP049017.1"/>
</dbReference>